<dbReference type="InterPro" id="IPR043161">
    <property type="entry name" value="DOCK_C_lobe_A"/>
</dbReference>
<comment type="similarity">
    <text evidence="1">Belongs to the DOCK family.</text>
</comment>
<sequence>QTFLKRVRMLESILEKSKCYVEAAFALQLHADQLSWDVERSVEAMPEIGFPDAQLEFERKEILFLQILDLLERGKAYERAIETCKELEYQDERLTFDYARLGDVLRKRAALYEKIQNEERYDSAYFRVGYIGKKWPDALRNKTFIYKGHEWEKIASFCDRILDRHPDSKLLRQAQPPGDEIREGNTLYVQVTSVKPEQDWSKKVPPFVRSYFEGNEVCVFSVTRPFKKKLRPNPAKTTQQPPNEFLELWTEKTVMVTENRFPGLLRRSEVIYHKTVELSPVENAVIAMINKNREISSLAVKYEAIAAAEEAKSRTESSGMKVTAKQPLNINPFTMSLNGAVDAPVNGGVPMYKTAFLSEEYLTENPDKEEMVALLRKSIDEQVQIIATTLVTHEKLVPPAMRPLHSNIIKRERSS</sequence>
<dbReference type="EMBL" id="KQ965802">
    <property type="protein sequence ID" value="KXS11404.1"/>
    <property type="molecule type" value="Genomic_DNA"/>
</dbReference>
<feature type="non-terminal residue" evidence="3">
    <location>
        <position position="1"/>
    </location>
</feature>
<protein>
    <recommendedName>
        <fullName evidence="2">DOCKER domain-containing protein</fullName>
    </recommendedName>
</protein>
<dbReference type="OrthoDB" id="18896at2759"/>
<dbReference type="PROSITE" id="PS51651">
    <property type="entry name" value="DOCKER"/>
    <property type="match status" value="1"/>
</dbReference>
<dbReference type="PANTHER" id="PTHR45653:SF10">
    <property type="entry name" value="MYOBLAST CITY, ISOFORM B"/>
    <property type="match status" value="1"/>
</dbReference>
<dbReference type="Pfam" id="PF20421">
    <property type="entry name" value="DHR-2_Lobe_C"/>
    <property type="match status" value="1"/>
</dbReference>
<dbReference type="STRING" id="1344416.A0A139A3W1"/>
<dbReference type="GO" id="GO:0031267">
    <property type="term" value="F:small GTPase binding"/>
    <property type="evidence" value="ECO:0007669"/>
    <property type="project" value="TreeGrafter"/>
</dbReference>
<dbReference type="Gene3D" id="1.25.40.410">
    <property type="match status" value="1"/>
</dbReference>
<dbReference type="GO" id="GO:0007264">
    <property type="term" value="P:small GTPase-mediated signal transduction"/>
    <property type="evidence" value="ECO:0007669"/>
    <property type="project" value="InterPro"/>
</dbReference>
<evidence type="ECO:0000259" key="2">
    <source>
        <dbReference type="PROSITE" id="PS51651"/>
    </source>
</evidence>
<organism evidence="3 4">
    <name type="scientific">Gonapodya prolifera (strain JEL478)</name>
    <name type="common">Monoblepharis prolifera</name>
    <dbReference type="NCBI Taxonomy" id="1344416"/>
    <lineage>
        <taxon>Eukaryota</taxon>
        <taxon>Fungi</taxon>
        <taxon>Fungi incertae sedis</taxon>
        <taxon>Chytridiomycota</taxon>
        <taxon>Chytridiomycota incertae sedis</taxon>
        <taxon>Monoblepharidomycetes</taxon>
        <taxon>Monoblepharidales</taxon>
        <taxon>Gonapodyaceae</taxon>
        <taxon>Gonapodya</taxon>
    </lineage>
</organism>
<dbReference type="GO" id="GO:0005737">
    <property type="term" value="C:cytoplasm"/>
    <property type="evidence" value="ECO:0007669"/>
    <property type="project" value="TreeGrafter"/>
</dbReference>
<keyword evidence="4" id="KW-1185">Reference proteome</keyword>
<gene>
    <name evidence="3" type="ORF">M427DRAFT_102427</name>
</gene>
<dbReference type="OMA" id="XIERIGR"/>
<dbReference type="InterPro" id="IPR043162">
    <property type="entry name" value="DOCK_C_lobe_C"/>
</dbReference>
<name>A0A139A3W1_GONPJ</name>
<dbReference type="GO" id="GO:0005085">
    <property type="term" value="F:guanyl-nucleotide exchange factor activity"/>
    <property type="evidence" value="ECO:0007669"/>
    <property type="project" value="InterPro"/>
</dbReference>
<dbReference type="Gene3D" id="1.20.58.740">
    <property type="match status" value="1"/>
</dbReference>
<reference evidence="3 4" key="1">
    <citation type="journal article" date="2015" name="Genome Biol. Evol.">
        <title>Phylogenomic analyses indicate that early fungi evolved digesting cell walls of algal ancestors of land plants.</title>
        <authorList>
            <person name="Chang Y."/>
            <person name="Wang S."/>
            <person name="Sekimoto S."/>
            <person name="Aerts A.L."/>
            <person name="Choi C."/>
            <person name="Clum A."/>
            <person name="LaButti K.M."/>
            <person name="Lindquist E.A."/>
            <person name="Yee Ngan C."/>
            <person name="Ohm R.A."/>
            <person name="Salamov A.A."/>
            <person name="Grigoriev I.V."/>
            <person name="Spatafora J.W."/>
            <person name="Berbee M.L."/>
        </authorList>
    </citation>
    <scope>NUCLEOTIDE SEQUENCE [LARGE SCALE GENOMIC DNA]</scope>
    <source>
        <strain evidence="3 4">JEL478</strain>
    </source>
</reference>
<evidence type="ECO:0000256" key="1">
    <source>
        <dbReference type="PROSITE-ProRule" id="PRU00984"/>
    </source>
</evidence>
<dbReference type="Proteomes" id="UP000070544">
    <property type="component" value="Unassembled WGS sequence"/>
</dbReference>
<proteinExistence type="inferred from homology"/>
<feature type="domain" description="DOCKER" evidence="2">
    <location>
        <begin position="1"/>
        <end position="415"/>
    </location>
</feature>
<dbReference type="AlphaFoldDB" id="A0A139A3W1"/>
<dbReference type="CDD" id="cd11684">
    <property type="entry name" value="DHR2_DOCK"/>
    <property type="match status" value="1"/>
</dbReference>
<dbReference type="Pfam" id="PF20422">
    <property type="entry name" value="DHR-2_Lobe_B"/>
    <property type="match status" value="1"/>
</dbReference>
<evidence type="ECO:0000313" key="4">
    <source>
        <dbReference type="Proteomes" id="UP000070544"/>
    </source>
</evidence>
<dbReference type="PANTHER" id="PTHR45653">
    <property type="entry name" value="DEDICATOR OF CYTOKINESIS"/>
    <property type="match status" value="1"/>
</dbReference>
<evidence type="ECO:0000313" key="3">
    <source>
        <dbReference type="EMBL" id="KXS11404.1"/>
    </source>
</evidence>
<dbReference type="InterPro" id="IPR027357">
    <property type="entry name" value="DOCKER_dom"/>
</dbReference>
<accession>A0A139A3W1</accession>
<dbReference type="GO" id="GO:0005886">
    <property type="term" value="C:plasma membrane"/>
    <property type="evidence" value="ECO:0007669"/>
    <property type="project" value="TreeGrafter"/>
</dbReference>
<dbReference type="InterPro" id="IPR046773">
    <property type="entry name" value="DOCKER_Lobe_C"/>
</dbReference>
<dbReference type="InterPro" id="IPR046770">
    <property type="entry name" value="DOCKER_Lobe_B"/>
</dbReference>
<dbReference type="InterPro" id="IPR026791">
    <property type="entry name" value="DOCK"/>
</dbReference>